<sequence>MENALLKAEEVIIYTQKSEFVAVFNSEAEAFKYANKLYPEFPLEEYIIEMYD</sequence>
<name>A0ABW5BYQ2_9BACI</name>
<dbReference type="RefSeq" id="WP_247338905.1">
    <property type="nucleotide sequence ID" value="NZ_CP095550.1"/>
</dbReference>
<comment type="caution">
    <text evidence="1">The sequence shown here is derived from an EMBL/GenBank/DDBJ whole genome shotgun (WGS) entry which is preliminary data.</text>
</comment>
<dbReference type="EMBL" id="JBHUIK010000003">
    <property type="protein sequence ID" value="MFD2215302.1"/>
    <property type="molecule type" value="Genomic_DNA"/>
</dbReference>
<organism evidence="1 2">
    <name type="scientific">Metabacillus endolithicus</name>
    <dbReference type="NCBI Taxonomy" id="1535204"/>
    <lineage>
        <taxon>Bacteria</taxon>
        <taxon>Bacillati</taxon>
        <taxon>Bacillota</taxon>
        <taxon>Bacilli</taxon>
        <taxon>Bacillales</taxon>
        <taxon>Bacillaceae</taxon>
        <taxon>Metabacillus</taxon>
    </lineage>
</organism>
<protein>
    <submittedName>
        <fullName evidence="1">Uncharacterized protein</fullName>
    </submittedName>
</protein>
<keyword evidence="2" id="KW-1185">Reference proteome</keyword>
<reference evidence="2" key="1">
    <citation type="journal article" date="2019" name="Int. J. Syst. Evol. Microbiol.">
        <title>The Global Catalogue of Microorganisms (GCM) 10K type strain sequencing project: providing services to taxonomists for standard genome sequencing and annotation.</title>
        <authorList>
            <consortium name="The Broad Institute Genomics Platform"/>
            <consortium name="The Broad Institute Genome Sequencing Center for Infectious Disease"/>
            <person name="Wu L."/>
            <person name="Ma J."/>
        </authorList>
    </citation>
    <scope>NUCLEOTIDE SEQUENCE [LARGE SCALE GENOMIC DNA]</scope>
    <source>
        <strain evidence="2">CGMCC 1.15474</strain>
    </source>
</reference>
<accession>A0ABW5BYQ2</accession>
<evidence type="ECO:0000313" key="2">
    <source>
        <dbReference type="Proteomes" id="UP001597318"/>
    </source>
</evidence>
<dbReference type="Proteomes" id="UP001597318">
    <property type="component" value="Unassembled WGS sequence"/>
</dbReference>
<gene>
    <name evidence="1" type="ORF">ACFSKK_16540</name>
</gene>
<evidence type="ECO:0000313" key="1">
    <source>
        <dbReference type="EMBL" id="MFD2215302.1"/>
    </source>
</evidence>
<proteinExistence type="predicted"/>